<dbReference type="EMBL" id="CP047289">
    <property type="protein sequence ID" value="QUS36293.1"/>
    <property type="molecule type" value="Genomic_DNA"/>
</dbReference>
<proteinExistence type="predicted"/>
<reference evidence="8" key="1">
    <citation type="submission" date="2020-01" db="EMBL/GenBank/DDBJ databases">
        <authorList>
            <person name="Yang Y."/>
            <person name="Kwon Y.M."/>
        </authorList>
    </citation>
    <scope>NUCLEOTIDE SEQUENCE</scope>
    <source>
        <strain evidence="8">PG104</strain>
    </source>
</reference>
<gene>
    <name evidence="8" type="ORF">GR316_08430</name>
</gene>
<dbReference type="PANTHER" id="PTHR42709:SF6">
    <property type="entry name" value="UNDECAPRENYL PHOSPHATE TRANSPORTER A"/>
    <property type="match status" value="1"/>
</dbReference>
<dbReference type="InterPro" id="IPR032816">
    <property type="entry name" value="VTT_dom"/>
</dbReference>
<keyword evidence="9" id="KW-1185">Reference proteome</keyword>
<feature type="transmembrane region" description="Helical" evidence="6">
    <location>
        <begin position="52"/>
        <end position="72"/>
    </location>
</feature>
<dbReference type="KEGG" id="fap:GR316_08430"/>
<feature type="transmembrane region" description="Helical" evidence="6">
    <location>
        <begin position="165"/>
        <end position="189"/>
    </location>
</feature>
<keyword evidence="2" id="KW-1003">Cell membrane</keyword>
<evidence type="ECO:0000256" key="2">
    <source>
        <dbReference type="ARBA" id="ARBA00022475"/>
    </source>
</evidence>
<accession>A0A8J8MU14</accession>
<evidence type="ECO:0000256" key="6">
    <source>
        <dbReference type="SAM" id="Phobius"/>
    </source>
</evidence>
<organism evidence="8 9">
    <name type="scientific">Falsirhodobacter algicola</name>
    <dbReference type="NCBI Taxonomy" id="2692330"/>
    <lineage>
        <taxon>Bacteria</taxon>
        <taxon>Pseudomonadati</taxon>
        <taxon>Pseudomonadota</taxon>
        <taxon>Alphaproteobacteria</taxon>
        <taxon>Rhodobacterales</taxon>
        <taxon>Paracoccaceae</taxon>
        <taxon>Falsirhodobacter</taxon>
    </lineage>
</organism>
<dbReference type="Pfam" id="PF09335">
    <property type="entry name" value="VTT_dom"/>
    <property type="match status" value="1"/>
</dbReference>
<sequence length="196" mass="20522">MTETVLALIPDYGLIVVFAVVMLACMAVPVPASVLTLTAGSFAAVGDLSLPMVLLTAFLAFAIGDQIAFLLASRFGRKLLARFADSPRMGPIIARSEDMLNRRGALAVFLSHTIFSPTCPYVTYLSGSGGLAWSRFTAVALPGAAVWTAGYVGLGYAFASQLEQVATLLSNFFGVVLASAVAIGALAVLRKRWATA</sequence>
<keyword evidence="4 6" id="KW-1133">Transmembrane helix</keyword>
<evidence type="ECO:0000256" key="1">
    <source>
        <dbReference type="ARBA" id="ARBA00004651"/>
    </source>
</evidence>
<dbReference type="Proteomes" id="UP000679284">
    <property type="component" value="Chromosome"/>
</dbReference>
<dbReference type="PANTHER" id="PTHR42709">
    <property type="entry name" value="ALKALINE PHOSPHATASE LIKE PROTEIN"/>
    <property type="match status" value="1"/>
</dbReference>
<dbReference type="InterPro" id="IPR051311">
    <property type="entry name" value="DedA_domain"/>
</dbReference>
<feature type="domain" description="VTT" evidence="7">
    <location>
        <begin position="30"/>
        <end position="156"/>
    </location>
</feature>
<name>A0A8J8MU14_9RHOB</name>
<dbReference type="RefSeq" id="WP_211783512.1">
    <property type="nucleotide sequence ID" value="NZ_CP047289.1"/>
</dbReference>
<feature type="transmembrane region" description="Helical" evidence="6">
    <location>
        <begin position="136"/>
        <end position="159"/>
    </location>
</feature>
<protein>
    <submittedName>
        <fullName evidence="8">DedA family protein</fullName>
    </submittedName>
</protein>
<evidence type="ECO:0000256" key="3">
    <source>
        <dbReference type="ARBA" id="ARBA00022692"/>
    </source>
</evidence>
<keyword evidence="5 6" id="KW-0472">Membrane</keyword>
<evidence type="ECO:0000259" key="7">
    <source>
        <dbReference type="Pfam" id="PF09335"/>
    </source>
</evidence>
<feature type="transmembrane region" description="Helical" evidence="6">
    <location>
        <begin position="12"/>
        <end position="32"/>
    </location>
</feature>
<evidence type="ECO:0000256" key="5">
    <source>
        <dbReference type="ARBA" id="ARBA00023136"/>
    </source>
</evidence>
<evidence type="ECO:0000313" key="8">
    <source>
        <dbReference type="EMBL" id="QUS36293.1"/>
    </source>
</evidence>
<evidence type="ECO:0000313" key="9">
    <source>
        <dbReference type="Proteomes" id="UP000679284"/>
    </source>
</evidence>
<dbReference type="AlphaFoldDB" id="A0A8J8MU14"/>
<comment type="subcellular location">
    <subcellularLocation>
        <location evidence="1">Cell membrane</location>
        <topology evidence="1">Multi-pass membrane protein</topology>
    </subcellularLocation>
</comment>
<evidence type="ECO:0000256" key="4">
    <source>
        <dbReference type="ARBA" id="ARBA00022989"/>
    </source>
</evidence>
<keyword evidence="3 6" id="KW-0812">Transmembrane</keyword>
<dbReference type="GO" id="GO:0005886">
    <property type="term" value="C:plasma membrane"/>
    <property type="evidence" value="ECO:0007669"/>
    <property type="project" value="UniProtKB-SubCell"/>
</dbReference>